<comment type="caution">
    <text evidence="9">The sequence shown here is derived from an EMBL/GenBank/DDBJ whole genome shotgun (WGS) entry which is preliminary data.</text>
</comment>
<evidence type="ECO:0000256" key="7">
    <source>
        <dbReference type="SAM" id="MobiDB-lite"/>
    </source>
</evidence>
<comment type="subcellular location">
    <subcellularLocation>
        <location evidence="1">Nucleus</location>
    </subcellularLocation>
</comment>
<feature type="compositionally biased region" description="Basic and acidic residues" evidence="7">
    <location>
        <begin position="82"/>
        <end position="109"/>
    </location>
</feature>
<dbReference type="Gene3D" id="6.10.140.420">
    <property type="match status" value="1"/>
</dbReference>
<feature type="compositionally biased region" description="Basic and acidic residues" evidence="7">
    <location>
        <begin position="47"/>
        <end position="57"/>
    </location>
</feature>
<dbReference type="InterPro" id="IPR013170">
    <property type="entry name" value="mRNA_splic_Cwf21_dom"/>
</dbReference>
<sequence length="116" mass="12654">MYNGVGLPTARGSGTSGRVQSNNFLLRPRPSPSPSSSAASVPGGARGFREEMAEHERKRALESRLLELREALEEQGYTEAETEARVAEARKAAEEEEAKQSAVKEERGCWPKGKPL</sequence>
<evidence type="ECO:0000256" key="2">
    <source>
        <dbReference type="ARBA" id="ARBA00005954"/>
    </source>
</evidence>
<keyword evidence="10" id="KW-1185">Reference proteome</keyword>
<feature type="region of interest" description="Disordered" evidence="7">
    <location>
        <begin position="73"/>
        <end position="116"/>
    </location>
</feature>
<evidence type="ECO:0000256" key="3">
    <source>
        <dbReference type="ARBA" id="ARBA00022664"/>
    </source>
</evidence>
<dbReference type="EMBL" id="JAUUTY010000007">
    <property type="protein sequence ID" value="KAK1609387.1"/>
    <property type="molecule type" value="Genomic_DNA"/>
</dbReference>
<accession>A0AAD8QWU4</accession>
<dbReference type="SMART" id="SM01115">
    <property type="entry name" value="cwf21"/>
    <property type="match status" value="1"/>
</dbReference>
<dbReference type="Proteomes" id="UP001231189">
    <property type="component" value="Unassembled WGS sequence"/>
</dbReference>
<keyword evidence="6" id="KW-0539">Nucleus</keyword>
<dbReference type="GO" id="GO:0005681">
    <property type="term" value="C:spliceosomal complex"/>
    <property type="evidence" value="ECO:0007669"/>
    <property type="project" value="UniProtKB-KW"/>
</dbReference>
<reference evidence="9" key="1">
    <citation type="submission" date="2023-07" db="EMBL/GenBank/DDBJ databases">
        <title>A chromosome-level genome assembly of Lolium multiflorum.</title>
        <authorList>
            <person name="Chen Y."/>
            <person name="Copetti D."/>
            <person name="Kolliker R."/>
            <person name="Studer B."/>
        </authorList>
    </citation>
    <scope>NUCLEOTIDE SEQUENCE</scope>
    <source>
        <strain evidence="9">02402/16</strain>
        <tissue evidence="9">Leaf</tissue>
    </source>
</reference>
<feature type="domain" description="CWF21" evidence="8">
    <location>
        <begin position="53"/>
        <end position="98"/>
    </location>
</feature>
<evidence type="ECO:0000256" key="1">
    <source>
        <dbReference type="ARBA" id="ARBA00004123"/>
    </source>
</evidence>
<evidence type="ECO:0000259" key="8">
    <source>
        <dbReference type="SMART" id="SM01115"/>
    </source>
</evidence>
<dbReference type="PANTHER" id="PTHR36562:SF5">
    <property type="entry name" value="SERINE_ARGININE REPETITIVE MATRIX 2"/>
    <property type="match status" value="1"/>
</dbReference>
<dbReference type="GO" id="GO:0008380">
    <property type="term" value="P:RNA splicing"/>
    <property type="evidence" value="ECO:0007669"/>
    <property type="project" value="UniProtKB-KW"/>
</dbReference>
<evidence type="ECO:0000256" key="5">
    <source>
        <dbReference type="ARBA" id="ARBA00023187"/>
    </source>
</evidence>
<dbReference type="GO" id="GO:0006397">
    <property type="term" value="P:mRNA processing"/>
    <property type="evidence" value="ECO:0007669"/>
    <property type="project" value="UniProtKB-KW"/>
</dbReference>
<dbReference type="PANTHER" id="PTHR36562">
    <property type="entry name" value="SERINE/ARGININE REPETITIVE MATRIX 2"/>
    <property type="match status" value="1"/>
</dbReference>
<feature type="compositionally biased region" description="Low complexity" evidence="7">
    <location>
        <begin position="34"/>
        <end position="43"/>
    </location>
</feature>
<feature type="compositionally biased region" description="Polar residues" evidence="7">
    <location>
        <begin position="12"/>
        <end position="24"/>
    </location>
</feature>
<proteinExistence type="inferred from homology"/>
<comment type="similarity">
    <text evidence="2">Belongs to the CWC21 family.</text>
</comment>
<dbReference type="AlphaFoldDB" id="A0AAD8QWU4"/>
<evidence type="ECO:0000256" key="4">
    <source>
        <dbReference type="ARBA" id="ARBA00022728"/>
    </source>
</evidence>
<evidence type="ECO:0000256" key="6">
    <source>
        <dbReference type="ARBA" id="ARBA00023242"/>
    </source>
</evidence>
<keyword evidence="3" id="KW-0507">mRNA processing</keyword>
<keyword evidence="4" id="KW-0747">Spliceosome</keyword>
<dbReference type="InterPro" id="IPR051372">
    <property type="entry name" value="CWC21"/>
</dbReference>
<organism evidence="9 10">
    <name type="scientific">Lolium multiflorum</name>
    <name type="common">Italian ryegrass</name>
    <name type="synonym">Lolium perenne subsp. multiflorum</name>
    <dbReference type="NCBI Taxonomy" id="4521"/>
    <lineage>
        <taxon>Eukaryota</taxon>
        <taxon>Viridiplantae</taxon>
        <taxon>Streptophyta</taxon>
        <taxon>Embryophyta</taxon>
        <taxon>Tracheophyta</taxon>
        <taxon>Spermatophyta</taxon>
        <taxon>Magnoliopsida</taxon>
        <taxon>Liliopsida</taxon>
        <taxon>Poales</taxon>
        <taxon>Poaceae</taxon>
        <taxon>BOP clade</taxon>
        <taxon>Pooideae</taxon>
        <taxon>Poodae</taxon>
        <taxon>Poeae</taxon>
        <taxon>Poeae Chloroplast Group 2 (Poeae type)</taxon>
        <taxon>Loliodinae</taxon>
        <taxon>Loliinae</taxon>
        <taxon>Lolium</taxon>
    </lineage>
</organism>
<gene>
    <name evidence="9" type="ORF">QYE76_033060</name>
</gene>
<feature type="region of interest" description="Disordered" evidence="7">
    <location>
        <begin position="1"/>
        <end position="57"/>
    </location>
</feature>
<dbReference type="Pfam" id="PF08312">
    <property type="entry name" value="cwf21"/>
    <property type="match status" value="1"/>
</dbReference>
<evidence type="ECO:0000313" key="10">
    <source>
        <dbReference type="Proteomes" id="UP001231189"/>
    </source>
</evidence>
<protein>
    <recommendedName>
        <fullName evidence="8">CWF21 domain-containing protein</fullName>
    </recommendedName>
</protein>
<keyword evidence="5" id="KW-0508">mRNA splicing</keyword>
<evidence type="ECO:0000313" key="9">
    <source>
        <dbReference type="EMBL" id="KAK1609387.1"/>
    </source>
</evidence>
<name>A0AAD8QWU4_LOLMU</name>